<proteinExistence type="predicted"/>
<protein>
    <recommendedName>
        <fullName evidence="5">Phage head morphogenesis protein</fullName>
    </recommendedName>
</protein>
<dbReference type="InterPro" id="IPR006528">
    <property type="entry name" value="Phage_head_morphogenesis_dom"/>
</dbReference>
<feature type="domain" description="Phage head morphogenesis" evidence="1">
    <location>
        <begin position="195"/>
        <end position="302"/>
    </location>
</feature>
<evidence type="ECO:0000259" key="2">
    <source>
        <dbReference type="Pfam" id="PF15542"/>
    </source>
</evidence>
<dbReference type="RefSeq" id="WP_230500778.1">
    <property type="nucleotide sequence ID" value="NZ_CAKJTJ010000006.1"/>
</dbReference>
<evidence type="ECO:0000259" key="1">
    <source>
        <dbReference type="Pfam" id="PF04233"/>
    </source>
</evidence>
<sequence>MSNYWEGRSAQREMESQLIASKYLARMDESLREAQQDILKQIESFYSRYANENQITLAEARKYLTAKELSDFKNIDLKRFRAMSLSGNPEYQRILNATSYRVRISRLEALNLTVEMRMAELYGGTYGLQTYTFSGLVDVYQNSYYKTMFDVYKTGYAAGTVKELSDRTMEEIMSYNWSGKEFSKRIWGHQEATRQSIRKELERSFAVGRSMQKTTSSIMGITEVSRSRAEALVRTEANFFHNAAAQKGYVDSGIDRYEILATLDSRTSNICRGQDGKIYREKDYKPGETAPPFHVRCRSTTIPYFDESEYMEGEKRQSKDGLIESMTYEEWYNEYIVKPKQEAERIEMERRQALISQTRTDIGNGKYKLQHSQNHFDKHNTQHKRYHDYVERNIAKGKQKPSYLTISYEEANNLVQKHAGTGIMKINNKSMEWMKKEDIYRSGKPIGVYVNQTTGEEIVTSSFRIHYSKSGTHIVPTLERGDE</sequence>
<name>A0ABN8ACV6_9BACI</name>
<feature type="domain" description="Bacterial toxin 50" evidence="2">
    <location>
        <begin position="373"/>
        <end position="476"/>
    </location>
</feature>
<evidence type="ECO:0000313" key="3">
    <source>
        <dbReference type="EMBL" id="CAG9620873.1"/>
    </source>
</evidence>
<dbReference type="InterPro" id="IPR029100">
    <property type="entry name" value="Ntox50"/>
</dbReference>
<dbReference type="NCBIfam" id="TIGR01641">
    <property type="entry name" value="phageSPP1_gp7"/>
    <property type="match status" value="1"/>
</dbReference>
<dbReference type="EMBL" id="CAKJTJ010000006">
    <property type="protein sequence ID" value="CAG9620873.1"/>
    <property type="molecule type" value="Genomic_DNA"/>
</dbReference>
<dbReference type="Pfam" id="PF04233">
    <property type="entry name" value="Phage_Mu_F"/>
    <property type="match status" value="1"/>
</dbReference>
<evidence type="ECO:0008006" key="5">
    <source>
        <dbReference type="Google" id="ProtNLM"/>
    </source>
</evidence>
<gene>
    <name evidence="3" type="ORF">BACCIP111883_01644</name>
</gene>
<organism evidence="3 4">
    <name type="scientific">Sutcliffiella rhizosphaerae</name>
    <dbReference type="NCBI Taxonomy" id="2880967"/>
    <lineage>
        <taxon>Bacteria</taxon>
        <taxon>Bacillati</taxon>
        <taxon>Bacillota</taxon>
        <taxon>Bacilli</taxon>
        <taxon>Bacillales</taxon>
        <taxon>Bacillaceae</taxon>
        <taxon>Sutcliffiella</taxon>
    </lineage>
</organism>
<keyword evidence="4" id="KW-1185">Reference proteome</keyword>
<dbReference type="Proteomes" id="UP000789833">
    <property type="component" value="Unassembled WGS sequence"/>
</dbReference>
<comment type="caution">
    <text evidence="3">The sequence shown here is derived from an EMBL/GenBank/DDBJ whole genome shotgun (WGS) entry which is preliminary data.</text>
</comment>
<accession>A0ABN8ACV6</accession>
<evidence type="ECO:0000313" key="4">
    <source>
        <dbReference type="Proteomes" id="UP000789833"/>
    </source>
</evidence>
<dbReference type="Pfam" id="PF15542">
    <property type="entry name" value="Ntox50"/>
    <property type="match status" value="1"/>
</dbReference>
<reference evidence="3 4" key="1">
    <citation type="submission" date="2021-10" db="EMBL/GenBank/DDBJ databases">
        <authorList>
            <person name="Criscuolo A."/>
        </authorList>
    </citation>
    <scope>NUCLEOTIDE SEQUENCE [LARGE SCALE GENOMIC DNA]</scope>
    <source>
        <strain evidence="4">CIP 111883</strain>
    </source>
</reference>